<sequence length="158" mass="17309">MKMQISRTVRHAVAVAVTAAAFAPLAAMAAEDFTRYSNEEFVQQRSQVQNLGEADRLRYREEMQNRARNMSAEERSRLGIGRDGAQTERTQTRERTRTGEDNDRGQGEMERERERTEQHDAGSYGRGYEARQGGSGGSMSGGMGGSRGGMGGGGRGGR</sequence>
<evidence type="ECO:0008006" key="5">
    <source>
        <dbReference type="Google" id="ProtNLM"/>
    </source>
</evidence>
<organism evidence="3 4">
    <name type="scientific">Candidatus Muproteobacteria bacterium RBG_16_64_11</name>
    <dbReference type="NCBI Taxonomy" id="1817758"/>
    <lineage>
        <taxon>Bacteria</taxon>
        <taxon>Pseudomonadati</taxon>
        <taxon>Pseudomonadota</taxon>
        <taxon>Candidatus Muproteobacteria</taxon>
    </lineage>
</organism>
<dbReference type="EMBL" id="MFSS01000069">
    <property type="protein sequence ID" value="OGI43095.1"/>
    <property type="molecule type" value="Genomic_DNA"/>
</dbReference>
<dbReference type="STRING" id="1817758.A2150_08415"/>
<feature type="compositionally biased region" description="Basic and acidic residues" evidence="1">
    <location>
        <begin position="53"/>
        <end position="77"/>
    </location>
</feature>
<evidence type="ECO:0000313" key="4">
    <source>
        <dbReference type="Proteomes" id="UP000177925"/>
    </source>
</evidence>
<dbReference type="Proteomes" id="UP000177925">
    <property type="component" value="Unassembled WGS sequence"/>
</dbReference>
<evidence type="ECO:0000256" key="1">
    <source>
        <dbReference type="SAM" id="MobiDB-lite"/>
    </source>
</evidence>
<feature type="region of interest" description="Disordered" evidence="1">
    <location>
        <begin position="53"/>
        <end position="158"/>
    </location>
</feature>
<dbReference type="AlphaFoldDB" id="A0A1F6TDF9"/>
<name>A0A1F6TDF9_9PROT</name>
<accession>A0A1F6TDF9</accession>
<comment type="caution">
    <text evidence="3">The sequence shown here is derived from an EMBL/GenBank/DDBJ whole genome shotgun (WGS) entry which is preliminary data.</text>
</comment>
<feature type="compositionally biased region" description="Basic and acidic residues" evidence="1">
    <location>
        <begin position="90"/>
        <end position="120"/>
    </location>
</feature>
<feature type="compositionally biased region" description="Gly residues" evidence="1">
    <location>
        <begin position="133"/>
        <end position="158"/>
    </location>
</feature>
<dbReference type="Gene3D" id="1.20.120.1430">
    <property type="entry name" value="HP0721 helical bundle"/>
    <property type="match status" value="1"/>
</dbReference>
<feature type="signal peptide" evidence="2">
    <location>
        <begin position="1"/>
        <end position="29"/>
    </location>
</feature>
<dbReference type="InterPro" id="IPR038310">
    <property type="entry name" value="DUF1104_sf"/>
</dbReference>
<reference evidence="3 4" key="1">
    <citation type="journal article" date="2016" name="Nat. Commun.">
        <title>Thousands of microbial genomes shed light on interconnected biogeochemical processes in an aquifer system.</title>
        <authorList>
            <person name="Anantharaman K."/>
            <person name="Brown C.T."/>
            <person name="Hug L.A."/>
            <person name="Sharon I."/>
            <person name="Castelle C.J."/>
            <person name="Probst A.J."/>
            <person name="Thomas B.C."/>
            <person name="Singh A."/>
            <person name="Wilkins M.J."/>
            <person name="Karaoz U."/>
            <person name="Brodie E.L."/>
            <person name="Williams K.H."/>
            <person name="Hubbard S.S."/>
            <person name="Banfield J.F."/>
        </authorList>
    </citation>
    <scope>NUCLEOTIDE SEQUENCE [LARGE SCALE GENOMIC DNA]</scope>
</reference>
<proteinExistence type="predicted"/>
<gene>
    <name evidence="3" type="ORF">A2150_08415</name>
</gene>
<evidence type="ECO:0000256" key="2">
    <source>
        <dbReference type="SAM" id="SignalP"/>
    </source>
</evidence>
<evidence type="ECO:0000313" key="3">
    <source>
        <dbReference type="EMBL" id="OGI43095.1"/>
    </source>
</evidence>
<keyword evidence="2" id="KW-0732">Signal</keyword>
<protein>
    <recommendedName>
        <fullName evidence="5">DUF4148 domain-containing protein</fullName>
    </recommendedName>
</protein>
<feature type="chain" id="PRO_5009526660" description="DUF4148 domain-containing protein" evidence="2">
    <location>
        <begin position="30"/>
        <end position="158"/>
    </location>
</feature>